<feature type="compositionally biased region" description="Acidic residues" evidence="1">
    <location>
        <begin position="48"/>
        <end position="75"/>
    </location>
</feature>
<dbReference type="Proteomes" id="UP000198571">
    <property type="component" value="Unassembled WGS sequence"/>
</dbReference>
<dbReference type="SUPFAM" id="SSF52266">
    <property type="entry name" value="SGNH hydrolase"/>
    <property type="match status" value="1"/>
</dbReference>
<reference evidence="3" key="1">
    <citation type="submission" date="2016-10" db="EMBL/GenBank/DDBJ databases">
        <authorList>
            <person name="Varghese N."/>
            <person name="Submissions S."/>
        </authorList>
    </citation>
    <scope>NUCLEOTIDE SEQUENCE [LARGE SCALE GENOMIC DNA]</scope>
    <source>
        <strain evidence="3">S9</strain>
    </source>
</reference>
<gene>
    <name evidence="2" type="ORF">SAMN05518684_11571</name>
</gene>
<dbReference type="CDD" id="cd00229">
    <property type="entry name" value="SGNH_hydrolase"/>
    <property type="match status" value="1"/>
</dbReference>
<accession>A0A1H9W9V4</accession>
<dbReference type="InterPro" id="IPR036514">
    <property type="entry name" value="SGNH_hydro_sf"/>
</dbReference>
<dbReference type="Gene3D" id="3.40.50.1110">
    <property type="entry name" value="SGNH hydrolase"/>
    <property type="match status" value="1"/>
</dbReference>
<evidence type="ECO:0000313" key="2">
    <source>
        <dbReference type="EMBL" id="SES30678.1"/>
    </source>
</evidence>
<dbReference type="RefSeq" id="WP_093054433.1">
    <property type="nucleotide sequence ID" value="NZ_FOGT01000015.1"/>
</dbReference>
<dbReference type="EMBL" id="FOGT01000015">
    <property type="protein sequence ID" value="SES30678.1"/>
    <property type="molecule type" value="Genomic_DNA"/>
</dbReference>
<sequence>MNKYIAGAVITLSLFIILFGKYQYDQKLSNISTDAQAAISSAENVPADAEENEPSENENETEEAGDEHLEGEEEELERHFEHMPEPLTDAIKPKLAENETISVLAFGSQSLTDSQDEGLDPWPELLEEELNDAFDTEVFSVETMSVGGMTSLEMIQQGVHRDVAEKQADLVIIEPLLWNDNGQVSIDHSTEHVSLLIQAVLSENAQAVPMINPSQPAYNTVNYPIQIEGMRTYANENDYIYIDHWSDWPDITDEELLDYVDEDDHRMPTQKGHEQWSKSILSVFTD</sequence>
<organism evidence="2 3">
    <name type="scientific">Salipaludibacillus aurantiacus</name>
    <dbReference type="NCBI Taxonomy" id="1601833"/>
    <lineage>
        <taxon>Bacteria</taxon>
        <taxon>Bacillati</taxon>
        <taxon>Bacillota</taxon>
        <taxon>Bacilli</taxon>
        <taxon>Bacillales</taxon>
        <taxon>Bacillaceae</taxon>
    </lineage>
</organism>
<dbReference type="OrthoDB" id="2451965at2"/>
<evidence type="ECO:0000313" key="3">
    <source>
        <dbReference type="Proteomes" id="UP000198571"/>
    </source>
</evidence>
<feature type="region of interest" description="Disordered" evidence="1">
    <location>
        <begin position="39"/>
        <end position="75"/>
    </location>
</feature>
<evidence type="ECO:0000256" key="1">
    <source>
        <dbReference type="SAM" id="MobiDB-lite"/>
    </source>
</evidence>
<keyword evidence="3" id="KW-1185">Reference proteome</keyword>
<proteinExistence type="predicted"/>
<name>A0A1H9W9V4_9BACI</name>
<protein>
    <submittedName>
        <fullName evidence="2">Lysophospholipase L1</fullName>
    </submittedName>
</protein>
<dbReference type="AlphaFoldDB" id="A0A1H9W9V4"/>
<dbReference type="STRING" id="1601833.SAMN05518684_11571"/>